<evidence type="ECO:0000259" key="5">
    <source>
        <dbReference type="Pfam" id="PF07715"/>
    </source>
</evidence>
<evidence type="ECO:0000256" key="1">
    <source>
        <dbReference type="ARBA" id="ARBA00004442"/>
    </source>
</evidence>
<dbReference type="Pfam" id="PF13715">
    <property type="entry name" value="CarbopepD_reg_2"/>
    <property type="match status" value="1"/>
</dbReference>
<dbReference type="EMBL" id="JBHUHV010000019">
    <property type="protein sequence ID" value="MFD2066497.1"/>
    <property type="molecule type" value="Genomic_DNA"/>
</dbReference>
<keyword evidence="3" id="KW-0998">Cell outer membrane</keyword>
<dbReference type="Proteomes" id="UP001597369">
    <property type="component" value="Unassembled WGS sequence"/>
</dbReference>
<dbReference type="InterPro" id="IPR041700">
    <property type="entry name" value="OMP_b-brl_3"/>
</dbReference>
<accession>A0ABW4WUQ7</accession>
<dbReference type="InterPro" id="IPR008969">
    <property type="entry name" value="CarboxyPept-like_regulatory"/>
</dbReference>
<proteinExistence type="predicted"/>
<protein>
    <submittedName>
        <fullName evidence="7">TonB-dependent receptor domain-containing protein</fullName>
    </submittedName>
</protein>
<keyword evidence="4" id="KW-0732">Signal</keyword>
<gene>
    <name evidence="7" type="ORF">ACFSKU_06330</name>
</gene>
<feature type="domain" description="TonB-dependent receptor plug" evidence="5">
    <location>
        <begin position="135"/>
        <end position="240"/>
    </location>
</feature>
<dbReference type="SUPFAM" id="SSF49464">
    <property type="entry name" value="Carboxypeptidase regulatory domain-like"/>
    <property type="match status" value="1"/>
</dbReference>
<dbReference type="Gene3D" id="2.40.170.20">
    <property type="entry name" value="TonB-dependent receptor, beta-barrel domain"/>
    <property type="match status" value="1"/>
</dbReference>
<evidence type="ECO:0000256" key="4">
    <source>
        <dbReference type="SAM" id="SignalP"/>
    </source>
</evidence>
<dbReference type="Pfam" id="PF07715">
    <property type="entry name" value="Plug"/>
    <property type="match status" value="1"/>
</dbReference>
<comment type="caution">
    <text evidence="7">The sequence shown here is derived from an EMBL/GenBank/DDBJ whole genome shotgun (WGS) entry which is preliminary data.</text>
</comment>
<dbReference type="PANTHER" id="PTHR40980">
    <property type="entry name" value="PLUG DOMAIN-CONTAINING PROTEIN"/>
    <property type="match status" value="1"/>
</dbReference>
<dbReference type="Gene3D" id="2.60.40.1120">
    <property type="entry name" value="Carboxypeptidase-like, regulatory domain"/>
    <property type="match status" value="1"/>
</dbReference>
<organism evidence="7 8">
    <name type="scientific">Pontibacter silvestris</name>
    <dbReference type="NCBI Taxonomy" id="2305183"/>
    <lineage>
        <taxon>Bacteria</taxon>
        <taxon>Pseudomonadati</taxon>
        <taxon>Bacteroidota</taxon>
        <taxon>Cytophagia</taxon>
        <taxon>Cytophagales</taxon>
        <taxon>Hymenobacteraceae</taxon>
        <taxon>Pontibacter</taxon>
    </lineage>
</organism>
<dbReference type="InterPro" id="IPR037066">
    <property type="entry name" value="Plug_dom_sf"/>
</dbReference>
<reference evidence="8" key="1">
    <citation type="journal article" date="2019" name="Int. J. Syst. Evol. Microbiol.">
        <title>The Global Catalogue of Microorganisms (GCM) 10K type strain sequencing project: providing services to taxonomists for standard genome sequencing and annotation.</title>
        <authorList>
            <consortium name="The Broad Institute Genomics Platform"/>
            <consortium name="The Broad Institute Genome Sequencing Center for Infectious Disease"/>
            <person name="Wu L."/>
            <person name="Ma J."/>
        </authorList>
    </citation>
    <scope>NUCLEOTIDE SEQUENCE [LARGE SCALE GENOMIC DNA]</scope>
    <source>
        <strain evidence="8">JCM 16545</strain>
    </source>
</reference>
<evidence type="ECO:0000313" key="7">
    <source>
        <dbReference type="EMBL" id="MFD2066497.1"/>
    </source>
</evidence>
<dbReference type="PANTHER" id="PTHR40980:SF4">
    <property type="entry name" value="TONB-DEPENDENT RECEPTOR-LIKE BETA-BARREL DOMAIN-CONTAINING PROTEIN"/>
    <property type="match status" value="1"/>
</dbReference>
<dbReference type="InterPro" id="IPR036942">
    <property type="entry name" value="Beta-barrel_TonB_sf"/>
</dbReference>
<comment type="subcellular location">
    <subcellularLocation>
        <location evidence="1">Cell outer membrane</location>
    </subcellularLocation>
</comment>
<keyword evidence="8" id="KW-1185">Reference proteome</keyword>
<feature type="signal peptide" evidence="4">
    <location>
        <begin position="1"/>
        <end position="27"/>
    </location>
</feature>
<feature type="domain" description="Outer membrane protein beta-barrel" evidence="6">
    <location>
        <begin position="580"/>
        <end position="896"/>
    </location>
</feature>
<evidence type="ECO:0000256" key="2">
    <source>
        <dbReference type="ARBA" id="ARBA00023136"/>
    </source>
</evidence>
<dbReference type="Gene3D" id="2.170.130.10">
    <property type="entry name" value="TonB-dependent receptor, plug domain"/>
    <property type="match status" value="1"/>
</dbReference>
<dbReference type="RefSeq" id="WP_229960280.1">
    <property type="nucleotide sequence ID" value="NZ_JAJJWI010000007.1"/>
</dbReference>
<keyword evidence="2" id="KW-0472">Membrane</keyword>
<keyword evidence="7" id="KW-0675">Receptor</keyword>
<dbReference type="Pfam" id="PF14905">
    <property type="entry name" value="OMP_b-brl_3"/>
    <property type="match status" value="1"/>
</dbReference>
<evidence type="ECO:0000259" key="6">
    <source>
        <dbReference type="Pfam" id="PF14905"/>
    </source>
</evidence>
<sequence>MKGNPQTIVYTLCLLLLSLSFCSPILAATIKGKVQDKVSSEPLVGAYVSLKNTSTFATVGLDGSYKISDLQAGTYALAISYMGYKTLEKEVTIAANSQTITLDLLLESQHQQLSEIMVTARADGGSDRTARQLERNADQVLNIVSSRAIQISPDLTVANVVQRVSGVSIERNSNGDGQYAILRGMDKRYNYTLVNGIKIPSPDNKYRYVPLDIFPSELLERLEVYKALTPSMEGDAIGGAINMQMKDAPEYFQVSANIATGYSQLFLDRDFLSYNASDINYTSPYEQHGSDYNATASDFPSGTINYKAKRPMPNLLGGFSVGNRFFDNKLGVIVAGSYQNTYRGSNSLFFNSTVVDTDQSSTVTDMQERQYSEQQNRYGLHTKLDYRLNQRHKLQLYNAYLNLTNIQTRDAVTTQLSYGGYDAEAGNAGLTYVVRSRLTEQKIYSSTLHGEHQLLDNLKVRWSGVYSSATSEEPDNTTVTLRGIQENFNRQPTTVEGMTRRWEHNSDRDLTGYLDVTYTVPVAGVPVAFSAGGLYRDKKRDNFYNNYLFSPQNVNALYGTDYNSYTDIQWKLQNPRGSVASALSYDATENITAGYGQFKLETLKMQVTGGVRVEATDQGYSMRFPLGELRPESNQVYTDVLPSLHLKYKPWQNQNIRASYFRSINRPGFFEIVPYKIVNEDYNERGNPDLQRAIADNLDLRYEFFPNATDQLLVGVFYKHIQNPIEYTLQRDETRGQDIFYAPGNFGDADNYGVEVDWIKYFRNVGIKANYTYTNSQITTSKMLRVRDEENGDLKAVNIEQTRPLYGQSAHVANLSLLYKDTRTGWNGQVAASYTGDRINTVSQFLDNDLWQKGFVQLDASVEKRFKHLTVFLKANNLLNTPMEVYIKNANSKNSNVPHQSVESGKTLIRRDYYKQSYLIGVRINF</sequence>
<evidence type="ECO:0000256" key="3">
    <source>
        <dbReference type="ARBA" id="ARBA00023237"/>
    </source>
</evidence>
<name>A0ABW4WUQ7_9BACT</name>
<dbReference type="SUPFAM" id="SSF56935">
    <property type="entry name" value="Porins"/>
    <property type="match status" value="1"/>
</dbReference>
<feature type="chain" id="PRO_5047148248" evidence="4">
    <location>
        <begin position="28"/>
        <end position="926"/>
    </location>
</feature>
<dbReference type="InterPro" id="IPR012910">
    <property type="entry name" value="Plug_dom"/>
</dbReference>
<evidence type="ECO:0000313" key="8">
    <source>
        <dbReference type="Proteomes" id="UP001597369"/>
    </source>
</evidence>